<organism evidence="5 6">
    <name type="scientific">Ignisphaera aggregans</name>
    <dbReference type="NCBI Taxonomy" id="334771"/>
    <lineage>
        <taxon>Archaea</taxon>
        <taxon>Thermoproteota</taxon>
        <taxon>Thermoprotei</taxon>
        <taxon>Desulfurococcales</taxon>
        <taxon>Desulfurococcaceae</taxon>
        <taxon>Ignisphaera</taxon>
    </lineage>
</organism>
<evidence type="ECO:0000256" key="3">
    <source>
        <dbReference type="ARBA" id="ARBA00022691"/>
    </source>
</evidence>
<dbReference type="PROSITE" id="PS51675">
    <property type="entry name" value="SAM_MT_TRM10"/>
    <property type="match status" value="1"/>
</dbReference>
<feature type="domain" description="SAM-dependent MTase TRM10-type" evidence="4">
    <location>
        <begin position="100"/>
        <end position="294"/>
    </location>
</feature>
<dbReference type="InterPro" id="IPR028564">
    <property type="entry name" value="MT_TRM10-typ"/>
</dbReference>
<keyword evidence="3" id="KW-0949">S-adenosyl-L-methionine</keyword>
<dbReference type="PIRSF" id="PIRSF018978">
    <property type="entry name" value="tRNA_m1G_mtfrase_arc_prd"/>
    <property type="match status" value="1"/>
</dbReference>
<reference evidence="5" key="1">
    <citation type="journal article" date="2020" name="ISME J.">
        <title>Gammaproteobacteria mediating utilization of methyl-, sulfur- and petroleum organic compounds in deep ocean hydrothermal plumes.</title>
        <authorList>
            <person name="Zhou Z."/>
            <person name="Liu Y."/>
            <person name="Pan J."/>
            <person name="Cron B.R."/>
            <person name="Toner B.M."/>
            <person name="Anantharaman K."/>
            <person name="Breier J.A."/>
            <person name="Dick G.J."/>
            <person name="Li M."/>
        </authorList>
    </citation>
    <scope>NUCLEOTIDE SEQUENCE</scope>
    <source>
        <strain evidence="5">SZUA-1435</strain>
    </source>
</reference>
<name>A0A832YZB3_9CREN</name>
<dbReference type="GO" id="GO:0030488">
    <property type="term" value="P:tRNA methylation"/>
    <property type="evidence" value="ECO:0007669"/>
    <property type="project" value="InterPro"/>
</dbReference>
<dbReference type="GO" id="GO:0008175">
    <property type="term" value="F:tRNA methyltransferase activity"/>
    <property type="evidence" value="ECO:0007669"/>
    <property type="project" value="InterPro"/>
</dbReference>
<protein>
    <recommendedName>
        <fullName evidence="4">SAM-dependent MTase TRM10-type domain-containing protein</fullName>
    </recommendedName>
</protein>
<dbReference type="Proteomes" id="UP000605805">
    <property type="component" value="Unassembled WGS sequence"/>
</dbReference>
<keyword evidence="1" id="KW-0489">Methyltransferase</keyword>
<proteinExistence type="predicted"/>
<evidence type="ECO:0000313" key="6">
    <source>
        <dbReference type="Proteomes" id="UP000605805"/>
    </source>
</evidence>
<dbReference type="InterPro" id="IPR038459">
    <property type="entry name" value="MT_TRM10-typ_sf"/>
</dbReference>
<comment type="caution">
    <text evidence="5">The sequence shown here is derived from an EMBL/GenBank/DDBJ whole genome shotgun (WGS) entry which is preliminary data.</text>
</comment>
<sequence>MTDTVALVFAEALRIVGINAIVLSRRFVRRYLQGYKMSSERILHRIANLVITNRAQICRDTVWGVPIGFFHGVEVLYDVRASKQGEAVVRSQYEPCPNDVSERVKNIFLSLFPRIPLFIIDLGLWELHSETERNELFKQLLVVIDTVREYFTDLNLMLVATPRELKMRINSILPSHEIAILDDYEIYSGLDSKHVIVLDPYAEQCLDEKTIRKAHIYILGGIIDEVFPRPYATKTLVELHALEAFPRYSLKLWGSTVGVPNRINKIIEIITSVRYGKSLEQAIIESMSTEDKIARILHEIHKRFGKERRVAIQQVLDIMRLFNLSEKFIHRIVSSLKSFEIKS</sequence>
<evidence type="ECO:0000259" key="4">
    <source>
        <dbReference type="PROSITE" id="PS51675"/>
    </source>
</evidence>
<accession>A0A832YZB3</accession>
<dbReference type="Gene3D" id="3.40.1280.30">
    <property type="match status" value="1"/>
</dbReference>
<keyword evidence="2" id="KW-0808">Transferase</keyword>
<evidence type="ECO:0000313" key="5">
    <source>
        <dbReference type="EMBL" id="HIP57614.1"/>
    </source>
</evidence>
<evidence type="ECO:0000256" key="1">
    <source>
        <dbReference type="ARBA" id="ARBA00022603"/>
    </source>
</evidence>
<gene>
    <name evidence="5" type="ORF">EYH02_06105</name>
</gene>
<dbReference type="AlphaFoldDB" id="A0A832YZB3"/>
<evidence type="ECO:0000256" key="2">
    <source>
        <dbReference type="ARBA" id="ARBA00022679"/>
    </source>
</evidence>
<dbReference type="InterPro" id="IPR016742">
    <property type="entry name" value="tRNA_m1G_mtfrase_arc"/>
</dbReference>
<dbReference type="EMBL" id="DQTV01000123">
    <property type="protein sequence ID" value="HIP57614.1"/>
    <property type="molecule type" value="Genomic_DNA"/>
</dbReference>